<gene>
    <name evidence="5" type="ORF">GUITHDRAFT_76789</name>
</gene>
<reference evidence="6" key="3">
    <citation type="submission" date="2016-03" db="UniProtKB">
        <authorList>
            <consortium name="EnsemblProtists"/>
        </authorList>
    </citation>
    <scope>IDENTIFICATION</scope>
</reference>
<dbReference type="InterPro" id="IPR002579">
    <property type="entry name" value="Met_Sox_Rdtase_MsrB_dom"/>
</dbReference>
<evidence type="ECO:0000256" key="1">
    <source>
        <dbReference type="ARBA" id="ARBA00007174"/>
    </source>
</evidence>
<evidence type="ECO:0000256" key="2">
    <source>
        <dbReference type="ARBA" id="ARBA00023002"/>
    </source>
</evidence>
<reference evidence="5 7" key="1">
    <citation type="journal article" date="2012" name="Nature">
        <title>Algal genomes reveal evolutionary mosaicism and the fate of nucleomorphs.</title>
        <authorList>
            <consortium name="DOE Joint Genome Institute"/>
            <person name="Curtis B.A."/>
            <person name="Tanifuji G."/>
            <person name="Burki F."/>
            <person name="Gruber A."/>
            <person name="Irimia M."/>
            <person name="Maruyama S."/>
            <person name="Arias M.C."/>
            <person name="Ball S.G."/>
            <person name="Gile G.H."/>
            <person name="Hirakawa Y."/>
            <person name="Hopkins J.F."/>
            <person name="Kuo A."/>
            <person name="Rensing S.A."/>
            <person name="Schmutz J."/>
            <person name="Symeonidi A."/>
            <person name="Elias M."/>
            <person name="Eveleigh R.J."/>
            <person name="Herman E.K."/>
            <person name="Klute M.J."/>
            <person name="Nakayama T."/>
            <person name="Obornik M."/>
            <person name="Reyes-Prieto A."/>
            <person name="Armbrust E.V."/>
            <person name="Aves S.J."/>
            <person name="Beiko R.G."/>
            <person name="Coutinho P."/>
            <person name="Dacks J.B."/>
            <person name="Durnford D.G."/>
            <person name="Fast N.M."/>
            <person name="Green B.R."/>
            <person name="Grisdale C.J."/>
            <person name="Hempel F."/>
            <person name="Henrissat B."/>
            <person name="Hoppner M.P."/>
            <person name="Ishida K."/>
            <person name="Kim E."/>
            <person name="Koreny L."/>
            <person name="Kroth P.G."/>
            <person name="Liu Y."/>
            <person name="Malik S.B."/>
            <person name="Maier U.G."/>
            <person name="McRose D."/>
            <person name="Mock T."/>
            <person name="Neilson J.A."/>
            <person name="Onodera N.T."/>
            <person name="Poole A.M."/>
            <person name="Pritham E.J."/>
            <person name="Richards T.A."/>
            <person name="Rocap G."/>
            <person name="Roy S.W."/>
            <person name="Sarai C."/>
            <person name="Schaack S."/>
            <person name="Shirato S."/>
            <person name="Slamovits C.H."/>
            <person name="Spencer D.F."/>
            <person name="Suzuki S."/>
            <person name="Worden A.Z."/>
            <person name="Zauner S."/>
            <person name="Barry K."/>
            <person name="Bell C."/>
            <person name="Bharti A.K."/>
            <person name="Crow J.A."/>
            <person name="Grimwood J."/>
            <person name="Kramer R."/>
            <person name="Lindquist E."/>
            <person name="Lucas S."/>
            <person name="Salamov A."/>
            <person name="McFadden G.I."/>
            <person name="Lane C.E."/>
            <person name="Keeling P.J."/>
            <person name="Gray M.W."/>
            <person name="Grigoriev I.V."/>
            <person name="Archibald J.M."/>
        </authorList>
    </citation>
    <scope>NUCLEOTIDE SEQUENCE</scope>
    <source>
        <strain evidence="5 7">CCMP2712</strain>
    </source>
</reference>
<dbReference type="Pfam" id="PF01641">
    <property type="entry name" value="SelR"/>
    <property type="match status" value="1"/>
</dbReference>
<evidence type="ECO:0000256" key="3">
    <source>
        <dbReference type="RuleBase" id="RU365044"/>
    </source>
</evidence>
<sequence length="132" mass="15080">MQEQKLSREAFRILHDKGTERPFTSELLDEKRRGEYVCAACGSKLFSSQSKFNSGSGWPSFYDKLAAVEITENNVVDRYVNLRREVHCAKCGGHLGHLFEDGFRWKVPTGKRFCINGAALKFEEEEKLSSNK</sequence>
<feature type="domain" description="MsrB" evidence="4">
    <location>
        <begin position="1"/>
        <end position="125"/>
    </location>
</feature>
<dbReference type="EMBL" id="JH993044">
    <property type="protein sequence ID" value="EKX38852.1"/>
    <property type="molecule type" value="Genomic_DNA"/>
</dbReference>
<comment type="similarity">
    <text evidence="1 3">Belongs to the MsrB Met sulfoxide reductase family.</text>
</comment>
<dbReference type="SUPFAM" id="SSF51316">
    <property type="entry name" value="Mss4-like"/>
    <property type="match status" value="1"/>
</dbReference>
<dbReference type="STRING" id="905079.L1IS03"/>
<reference evidence="7" key="2">
    <citation type="submission" date="2012-11" db="EMBL/GenBank/DDBJ databases">
        <authorList>
            <person name="Kuo A."/>
            <person name="Curtis B.A."/>
            <person name="Tanifuji G."/>
            <person name="Burki F."/>
            <person name="Gruber A."/>
            <person name="Irimia M."/>
            <person name="Maruyama S."/>
            <person name="Arias M.C."/>
            <person name="Ball S.G."/>
            <person name="Gile G.H."/>
            <person name="Hirakawa Y."/>
            <person name="Hopkins J.F."/>
            <person name="Rensing S.A."/>
            <person name="Schmutz J."/>
            <person name="Symeonidi A."/>
            <person name="Elias M."/>
            <person name="Eveleigh R.J."/>
            <person name="Herman E.K."/>
            <person name="Klute M.J."/>
            <person name="Nakayama T."/>
            <person name="Obornik M."/>
            <person name="Reyes-Prieto A."/>
            <person name="Armbrust E.V."/>
            <person name="Aves S.J."/>
            <person name="Beiko R.G."/>
            <person name="Coutinho P."/>
            <person name="Dacks J.B."/>
            <person name="Durnford D.G."/>
            <person name="Fast N.M."/>
            <person name="Green B.R."/>
            <person name="Grisdale C."/>
            <person name="Hempe F."/>
            <person name="Henrissat B."/>
            <person name="Hoppner M.P."/>
            <person name="Ishida K.-I."/>
            <person name="Kim E."/>
            <person name="Koreny L."/>
            <person name="Kroth P.G."/>
            <person name="Liu Y."/>
            <person name="Malik S.-B."/>
            <person name="Maier U.G."/>
            <person name="McRose D."/>
            <person name="Mock T."/>
            <person name="Neilson J.A."/>
            <person name="Onodera N.T."/>
            <person name="Poole A.M."/>
            <person name="Pritham E.J."/>
            <person name="Richards T.A."/>
            <person name="Rocap G."/>
            <person name="Roy S.W."/>
            <person name="Sarai C."/>
            <person name="Schaack S."/>
            <person name="Shirato S."/>
            <person name="Slamovits C.H."/>
            <person name="Spencer D.F."/>
            <person name="Suzuki S."/>
            <person name="Worden A.Z."/>
            <person name="Zauner S."/>
            <person name="Barry K."/>
            <person name="Bell C."/>
            <person name="Bharti A.K."/>
            <person name="Crow J.A."/>
            <person name="Grimwood J."/>
            <person name="Kramer R."/>
            <person name="Lindquist E."/>
            <person name="Lucas S."/>
            <person name="Salamov A."/>
            <person name="McFadden G.I."/>
            <person name="Lane C.E."/>
            <person name="Keeling P.J."/>
            <person name="Gray M.W."/>
            <person name="Grigoriev I.V."/>
            <person name="Archibald J.M."/>
        </authorList>
    </citation>
    <scope>NUCLEOTIDE SEQUENCE</scope>
    <source>
        <strain evidence="7">CCMP2712</strain>
    </source>
</reference>
<dbReference type="AlphaFoldDB" id="L1IS03"/>
<evidence type="ECO:0000313" key="6">
    <source>
        <dbReference type="EnsemblProtists" id="EKX38852"/>
    </source>
</evidence>
<dbReference type="InterPro" id="IPR028427">
    <property type="entry name" value="Met_Sox_Rdtase_MsrB"/>
</dbReference>
<keyword evidence="3" id="KW-0479">Metal-binding</keyword>
<dbReference type="eggNOG" id="KOG0856">
    <property type="taxonomic scope" value="Eukaryota"/>
</dbReference>
<dbReference type="OrthoDB" id="44061at2759"/>
<comment type="catalytic activity">
    <reaction evidence="3">
        <text>L-methionyl-[protein] + [thioredoxin]-disulfide + H2O = L-methionyl-(R)-S-oxide-[protein] + [thioredoxin]-dithiol</text>
        <dbReference type="Rhea" id="RHEA:24164"/>
        <dbReference type="Rhea" id="RHEA-COMP:10698"/>
        <dbReference type="Rhea" id="RHEA-COMP:10700"/>
        <dbReference type="Rhea" id="RHEA-COMP:12313"/>
        <dbReference type="Rhea" id="RHEA-COMP:12314"/>
        <dbReference type="ChEBI" id="CHEBI:15377"/>
        <dbReference type="ChEBI" id="CHEBI:16044"/>
        <dbReference type="ChEBI" id="CHEBI:29950"/>
        <dbReference type="ChEBI" id="CHEBI:45764"/>
        <dbReference type="ChEBI" id="CHEBI:50058"/>
        <dbReference type="EC" id="1.8.4.12"/>
    </reaction>
</comment>
<dbReference type="KEGG" id="gtt:GUITHDRAFT_76789"/>
<dbReference type="NCBIfam" id="TIGR00357">
    <property type="entry name" value="peptide-methionine (R)-S-oxide reductase MsrB"/>
    <property type="match status" value="1"/>
</dbReference>
<evidence type="ECO:0000259" key="4">
    <source>
        <dbReference type="PROSITE" id="PS51790"/>
    </source>
</evidence>
<dbReference type="GO" id="GO:0005737">
    <property type="term" value="C:cytoplasm"/>
    <property type="evidence" value="ECO:0007669"/>
    <property type="project" value="TreeGrafter"/>
</dbReference>
<dbReference type="HOGENOM" id="CLU_031040_8_5_1"/>
<proteinExistence type="inferred from homology"/>
<keyword evidence="7" id="KW-1185">Reference proteome</keyword>
<name>L1IS03_GUITC</name>
<dbReference type="InterPro" id="IPR011057">
    <property type="entry name" value="Mss4-like_sf"/>
</dbReference>
<protein>
    <recommendedName>
        <fullName evidence="3">Peptide-methionine (R)-S-oxide reductase</fullName>
        <ecNumber evidence="3">1.8.4.12</ecNumber>
    </recommendedName>
</protein>
<keyword evidence="2 3" id="KW-0560">Oxidoreductase</keyword>
<organism evidence="5">
    <name type="scientific">Guillardia theta (strain CCMP2712)</name>
    <name type="common">Cryptophyte</name>
    <dbReference type="NCBI Taxonomy" id="905079"/>
    <lineage>
        <taxon>Eukaryota</taxon>
        <taxon>Cryptophyceae</taxon>
        <taxon>Pyrenomonadales</taxon>
        <taxon>Geminigeraceae</taxon>
        <taxon>Guillardia</taxon>
    </lineage>
</organism>
<dbReference type="PANTHER" id="PTHR10173">
    <property type="entry name" value="METHIONINE SULFOXIDE REDUCTASE"/>
    <property type="match status" value="1"/>
</dbReference>
<accession>L1IS03</accession>
<evidence type="ECO:0000313" key="5">
    <source>
        <dbReference type="EMBL" id="EKX38852.1"/>
    </source>
</evidence>
<dbReference type="OMA" id="MDPHRYW"/>
<keyword evidence="3" id="KW-0862">Zinc</keyword>
<dbReference type="PaxDb" id="55529-EKX38852"/>
<dbReference type="Gene3D" id="2.170.150.20">
    <property type="entry name" value="Peptide methionine sulfoxide reductase"/>
    <property type="match status" value="1"/>
</dbReference>
<dbReference type="GeneID" id="17295609"/>
<evidence type="ECO:0000313" key="7">
    <source>
        <dbReference type="Proteomes" id="UP000011087"/>
    </source>
</evidence>
<dbReference type="GO" id="GO:0046872">
    <property type="term" value="F:metal ion binding"/>
    <property type="evidence" value="ECO:0007669"/>
    <property type="project" value="UniProtKB-KW"/>
</dbReference>
<dbReference type="PANTHER" id="PTHR10173:SF57">
    <property type="entry name" value="PEPTIDE-METHIONINE (R)-S-OXIDE REDUCTASE"/>
    <property type="match status" value="1"/>
</dbReference>
<dbReference type="GO" id="GO:0006979">
    <property type="term" value="P:response to oxidative stress"/>
    <property type="evidence" value="ECO:0007669"/>
    <property type="project" value="InterPro"/>
</dbReference>
<comment type="cofactor">
    <cofactor evidence="3">
        <name>Zn(2+)</name>
        <dbReference type="ChEBI" id="CHEBI:29105"/>
    </cofactor>
    <text evidence="3">Binds 1 zinc ion per subunit.</text>
</comment>
<dbReference type="RefSeq" id="XP_005825832.1">
    <property type="nucleotide sequence ID" value="XM_005825775.1"/>
</dbReference>
<dbReference type="GO" id="GO:0033743">
    <property type="term" value="F:peptide-methionine (R)-S-oxide reductase activity"/>
    <property type="evidence" value="ECO:0007669"/>
    <property type="project" value="UniProtKB-EC"/>
</dbReference>
<dbReference type="EC" id="1.8.4.12" evidence="3"/>
<dbReference type="GO" id="GO:0030091">
    <property type="term" value="P:protein repair"/>
    <property type="evidence" value="ECO:0007669"/>
    <property type="project" value="InterPro"/>
</dbReference>
<dbReference type="EnsemblProtists" id="EKX38852">
    <property type="protein sequence ID" value="EKX38852"/>
    <property type="gene ID" value="GUITHDRAFT_76789"/>
</dbReference>
<dbReference type="Proteomes" id="UP000011087">
    <property type="component" value="Unassembled WGS sequence"/>
</dbReference>
<dbReference type="PROSITE" id="PS51790">
    <property type="entry name" value="MSRB"/>
    <property type="match status" value="1"/>
</dbReference>